<comment type="caution">
    <text evidence="1">The sequence shown here is derived from an EMBL/GenBank/DDBJ whole genome shotgun (WGS) entry which is preliminary data.</text>
</comment>
<name>A0ABV4DS55_9CLOT</name>
<evidence type="ECO:0000313" key="1">
    <source>
        <dbReference type="EMBL" id="MEY8762075.1"/>
    </source>
</evidence>
<organism evidence="1 2">
    <name type="scientific">Clostridium lapidicellarium</name>
    <dbReference type="NCBI Taxonomy" id="3240931"/>
    <lineage>
        <taxon>Bacteria</taxon>
        <taxon>Bacillati</taxon>
        <taxon>Bacillota</taxon>
        <taxon>Clostridia</taxon>
        <taxon>Eubacteriales</taxon>
        <taxon>Clostridiaceae</taxon>
        <taxon>Clostridium</taxon>
    </lineage>
</organism>
<sequence length="42" mass="4843">MLNQKSIGKFKKLSYNVFVGLYNVKLKFLLIVNCELSEYGSI</sequence>
<protein>
    <submittedName>
        <fullName evidence="1">Uncharacterized protein</fullName>
    </submittedName>
</protein>
<gene>
    <name evidence="1" type="ORF">AB8S09_00245</name>
</gene>
<dbReference type="EMBL" id="JBGFFE010000001">
    <property type="protein sequence ID" value="MEY8762075.1"/>
    <property type="molecule type" value="Genomic_DNA"/>
</dbReference>
<proteinExistence type="predicted"/>
<evidence type="ECO:0000313" key="2">
    <source>
        <dbReference type="Proteomes" id="UP001565220"/>
    </source>
</evidence>
<dbReference type="Proteomes" id="UP001565220">
    <property type="component" value="Unassembled WGS sequence"/>
</dbReference>
<keyword evidence="2" id="KW-1185">Reference proteome</keyword>
<reference evidence="1 2" key="1">
    <citation type="submission" date="2024-08" db="EMBL/GenBank/DDBJ databases">
        <title>Clostridium lapicellarii sp. nov., and Clostridium renhuaiense sp. nov., two species isolated from the mud in a fermentation cellar used for producing sauce-flavour Chinese liquors.</title>
        <authorList>
            <person name="Yang F."/>
            <person name="Wang H."/>
            <person name="Chen L.Q."/>
            <person name="Zhou N."/>
            <person name="Lu J.J."/>
            <person name="Pu X.X."/>
            <person name="Wan B."/>
            <person name="Wang L."/>
            <person name="Liu S.J."/>
        </authorList>
    </citation>
    <scope>NUCLEOTIDE SEQUENCE [LARGE SCALE GENOMIC DNA]</scope>
    <source>
        <strain evidence="1 2">MT-113</strain>
    </source>
</reference>
<accession>A0ABV4DS55</accession>